<sequence length="75" mass="8206">MGYEMTARGWYVEQPGQCVDPDTKYGDHASVVEQNPDPTTPGKERRLYRPGSLASSLGDLEAGSISLRTKSFSGR</sequence>
<comment type="caution">
    <text evidence="2">The sequence shown here is derived from an EMBL/GenBank/DDBJ whole genome shotgun (WGS) entry which is preliminary data.</text>
</comment>
<proteinExistence type="predicted"/>
<evidence type="ECO:0000313" key="2">
    <source>
        <dbReference type="EMBL" id="KAK2179730.1"/>
    </source>
</evidence>
<protein>
    <submittedName>
        <fullName evidence="2">Uncharacterized protein</fullName>
    </submittedName>
</protein>
<gene>
    <name evidence="2" type="ORF">NP493_475g02002</name>
</gene>
<name>A0AAD9KZF8_RIDPI</name>
<accession>A0AAD9KZF8</accession>
<evidence type="ECO:0000313" key="3">
    <source>
        <dbReference type="Proteomes" id="UP001209878"/>
    </source>
</evidence>
<organism evidence="2 3">
    <name type="scientific">Ridgeia piscesae</name>
    <name type="common">Tubeworm</name>
    <dbReference type="NCBI Taxonomy" id="27915"/>
    <lineage>
        <taxon>Eukaryota</taxon>
        <taxon>Metazoa</taxon>
        <taxon>Spiralia</taxon>
        <taxon>Lophotrochozoa</taxon>
        <taxon>Annelida</taxon>
        <taxon>Polychaeta</taxon>
        <taxon>Sedentaria</taxon>
        <taxon>Canalipalpata</taxon>
        <taxon>Sabellida</taxon>
        <taxon>Siboglinidae</taxon>
        <taxon>Ridgeia</taxon>
    </lineage>
</organism>
<dbReference type="AlphaFoldDB" id="A0AAD9KZF8"/>
<evidence type="ECO:0000256" key="1">
    <source>
        <dbReference type="SAM" id="MobiDB-lite"/>
    </source>
</evidence>
<reference evidence="2" key="1">
    <citation type="journal article" date="2023" name="Mol. Biol. Evol.">
        <title>Third-Generation Sequencing Reveals the Adaptive Role of the Epigenome in Three Deep-Sea Polychaetes.</title>
        <authorList>
            <person name="Perez M."/>
            <person name="Aroh O."/>
            <person name="Sun Y."/>
            <person name="Lan Y."/>
            <person name="Juniper S.K."/>
            <person name="Young C.R."/>
            <person name="Angers B."/>
            <person name="Qian P.Y."/>
        </authorList>
    </citation>
    <scope>NUCLEOTIDE SEQUENCE</scope>
    <source>
        <strain evidence="2">R07B-5</strain>
    </source>
</reference>
<dbReference type="EMBL" id="JAODUO010000475">
    <property type="protein sequence ID" value="KAK2179730.1"/>
    <property type="molecule type" value="Genomic_DNA"/>
</dbReference>
<dbReference type="Proteomes" id="UP001209878">
    <property type="component" value="Unassembled WGS sequence"/>
</dbReference>
<keyword evidence="3" id="KW-1185">Reference proteome</keyword>
<feature type="region of interest" description="Disordered" evidence="1">
    <location>
        <begin position="23"/>
        <end position="57"/>
    </location>
</feature>